<name>A0ABU5T655_9MICC</name>
<protein>
    <submittedName>
        <fullName evidence="2">DUF2254 domain-containing protein</fullName>
    </submittedName>
</protein>
<reference evidence="2 3" key="1">
    <citation type="submission" date="2023-12" db="EMBL/GenBank/DDBJ databases">
        <title>Sinomonas terricola sp. nov, isolated from litchi orchard soil in Guangdong, PR China.</title>
        <authorList>
            <person name="Jiaxin W."/>
            <person name="Yang Z."/>
            <person name="Honghui Z."/>
        </authorList>
    </citation>
    <scope>NUCLEOTIDE SEQUENCE [LARGE SCALE GENOMIC DNA]</scope>
    <source>
        <strain evidence="2 3">JGH33</strain>
    </source>
</reference>
<keyword evidence="1" id="KW-0812">Transmembrane</keyword>
<dbReference type="Pfam" id="PF10011">
    <property type="entry name" value="DUF2254"/>
    <property type="match status" value="1"/>
</dbReference>
<proteinExistence type="predicted"/>
<dbReference type="Proteomes" id="UP001304769">
    <property type="component" value="Unassembled WGS sequence"/>
</dbReference>
<organism evidence="2 3">
    <name type="scientific">Sinomonas terricola</name>
    <dbReference type="NCBI Taxonomy" id="3110330"/>
    <lineage>
        <taxon>Bacteria</taxon>
        <taxon>Bacillati</taxon>
        <taxon>Actinomycetota</taxon>
        <taxon>Actinomycetes</taxon>
        <taxon>Micrococcales</taxon>
        <taxon>Micrococcaceae</taxon>
        <taxon>Sinomonas</taxon>
    </lineage>
</organism>
<keyword evidence="3" id="KW-1185">Reference proteome</keyword>
<evidence type="ECO:0000313" key="2">
    <source>
        <dbReference type="EMBL" id="MEA5455143.1"/>
    </source>
</evidence>
<dbReference type="RefSeq" id="WP_323279004.1">
    <property type="nucleotide sequence ID" value="NZ_JAYGGQ010000007.1"/>
</dbReference>
<comment type="caution">
    <text evidence="2">The sequence shown here is derived from an EMBL/GenBank/DDBJ whole genome shotgun (WGS) entry which is preliminary data.</text>
</comment>
<feature type="transmembrane region" description="Helical" evidence="1">
    <location>
        <begin position="138"/>
        <end position="161"/>
    </location>
</feature>
<sequence length="434" mass="47072">MRREAIREYLASALWAMPTAAVVVALIAGAGLSTIRLDPASPFAVLLFQGTSDDARNLLISIASTMVTVIALVLGLTVVALQLASTQFSPRLLRNFLRDIPNQLTLSVFVATFAYSTAGLYTVGIASGQRIEEYPRLAVSGALLLLFVSMVMLVFFVHHLAHSIQIDQVMKSVEKATLRALEHSFVEGDPHLRLPRPPRDAMALPAPGSGYVQAFHVEALVGALAHQGLTALVVPMVGRHVVAGTPLVWVWKAADDGERPLTPEASAELRKALVQTVRVGYERTLEQDVAFGIRQLADIASKALSPAVNDPYTANQAVDHLASILAALAVRQHGPQAVRDAQGVVRLHVPARDFDYLMELALGQVRRYGASEPRVVRALLRVCGDVAWFGDKTHHAVVRRYIETLLSDVERVVPQKADREPLLAEGAAILETLD</sequence>
<keyword evidence="1" id="KW-0472">Membrane</keyword>
<evidence type="ECO:0000256" key="1">
    <source>
        <dbReference type="SAM" id="Phobius"/>
    </source>
</evidence>
<evidence type="ECO:0000313" key="3">
    <source>
        <dbReference type="Proteomes" id="UP001304769"/>
    </source>
</evidence>
<feature type="transmembrane region" description="Helical" evidence="1">
    <location>
        <begin position="104"/>
        <end position="126"/>
    </location>
</feature>
<dbReference type="InterPro" id="IPR018723">
    <property type="entry name" value="DUF2254_membrane"/>
</dbReference>
<keyword evidence="1" id="KW-1133">Transmembrane helix</keyword>
<accession>A0ABU5T655</accession>
<feature type="transmembrane region" description="Helical" evidence="1">
    <location>
        <begin position="12"/>
        <end position="37"/>
    </location>
</feature>
<gene>
    <name evidence="2" type="ORF">SPF06_10465</name>
</gene>
<dbReference type="EMBL" id="JAYGGQ010000007">
    <property type="protein sequence ID" value="MEA5455143.1"/>
    <property type="molecule type" value="Genomic_DNA"/>
</dbReference>
<feature type="transmembrane region" description="Helical" evidence="1">
    <location>
        <begin position="57"/>
        <end position="83"/>
    </location>
</feature>